<accession>A0A919AZU6</accession>
<keyword evidence="2" id="KW-1185">Reference proteome</keyword>
<organism evidence="1 2">
    <name type="scientific">Streptomyces fumanus</name>
    <dbReference type="NCBI Taxonomy" id="67302"/>
    <lineage>
        <taxon>Bacteria</taxon>
        <taxon>Bacillati</taxon>
        <taxon>Actinomycetota</taxon>
        <taxon>Actinomycetes</taxon>
        <taxon>Kitasatosporales</taxon>
        <taxon>Streptomycetaceae</taxon>
        <taxon>Streptomyces</taxon>
    </lineage>
</organism>
<dbReference type="EMBL" id="BNBI01000025">
    <property type="protein sequence ID" value="GHF35078.1"/>
    <property type="molecule type" value="Genomic_DNA"/>
</dbReference>
<dbReference type="AlphaFoldDB" id="A0A919AZU6"/>
<proteinExistence type="predicted"/>
<name>A0A919AZU6_9ACTN</name>
<reference evidence="1" key="1">
    <citation type="journal article" date="2014" name="Int. J. Syst. Evol. Microbiol.">
        <title>Complete genome sequence of Corynebacterium casei LMG S-19264T (=DSM 44701T), isolated from a smear-ripened cheese.</title>
        <authorList>
            <consortium name="US DOE Joint Genome Institute (JGI-PGF)"/>
            <person name="Walter F."/>
            <person name="Albersmeier A."/>
            <person name="Kalinowski J."/>
            <person name="Ruckert C."/>
        </authorList>
    </citation>
    <scope>NUCLEOTIDE SEQUENCE</scope>
    <source>
        <strain evidence="1">JCM 4477</strain>
    </source>
</reference>
<dbReference type="RefSeq" id="WP_190208580.1">
    <property type="nucleotide sequence ID" value="NZ_BNBI01000025.1"/>
</dbReference>
<evidence type="ECO:0000313" key="1">
    <source>
        <dbReference type="EMBL" id="GHF35078.1"/>
    </source>
</evidence>
<dbReference type="Proteomes" id="UP000630718">
    <property type="component" value="Unassembled WGS sequence"/>
</dbReference>
<evidence type="ECO:0000313" key="2">
    <source>
        <dbReference type="Proteomes" id="UP000630718"/>
    </source>
</evidence>
<protein>
    <submittedName>
        <fullName evidence="1">Uncharacterized protein</fullName>
    </submittedName>
</protein>
<gene>
    <name evidence="1" type="ORF">GCM10018772_70780</name>
</gene>
<sequence>MYVDMAALDEECTRLACLMADRSMEHLTVPDARSPEQQGADLEAEFSSELERSFARIVTAGSDPECILPSMLMAMAGRLAILATDVSLLSDQDTDAATVIRSIGGR</sequence>
<reference evidence="1" key="2">
    <citation type="submission" date="2020-09" db="EMBL/GenBank/DDBJ databases">
        <authorList>
            <person name="Sun Q."/>
            <person name="Ohkuma M."/>
        </authorList>
    </citation>
    <scope>NUCLEOTIDE SEQUENCE</scope>
    <source>
        <strain evidence="1">JCM 4477</strain>
    </source>
</reference>
<comment type="caution">
    <text evidence="1">The sequence shown here is derived from an EMBL/GenBank/DDBJ whole genome shotgun (WGS) entry which is preliminary data.</text>
</comment>